<feature type="non-terminal residue" evidence="1">
    <location>
        <position position="1"/>
    </location>
</feature>
<gene>
    <name evidence="1" type="ORF">PENTCL1PPCAC_26973</name>
</gene>
<accession>A0AAV5UEH7</accession>
<keyword evidence="2" id="KW-1185">Reference proteome</keyword>
<comment type="caution">
    <text evidence="1">The sequence shown here is derived from an EMBL/GenBank/DDBJ whole genome shotgun (WGS) entry which is preliminary data.</text>
</comment>
<dbReference type="EMBL" id="BTSX01000006">
    <property type="protein sequence ID" value="GMT04799.1"/>
    <property type="molecule type" value="Genomic_DNA"/>
</dbReference>
<reference evidence="1" key="1">
    <citation type="submission" date="2023-10" db="EMBL/GenBank/DDBJ databases">
        <title>Genome assembly of Pristionchus species.</title>
        <authorList>
            <person name="Yoshida K."/>
            <person name="Sommer R.J."/>
        </authorList>
    </citation>
    <scope>NUCLEOTIDE SEQUENCE</scope>
    <source>
        <strain evidence="1">RS0144</strain>
    </source>
</reference>
<sequence length="118" mass="14144">NLGKRVAAQWKERVKMENKALERKMNEMEWNTLPIQSILHCNCCEFSTQSGPSLITHLSIHHHSTLLQQHQLLRCHCCIYVRDEEKEREHRERCPNVRYELVNIRKNQAALIFNRMDH</sequence>
<evidence type="ECO:0008006" key="3">
    <source>
        <dbReference type="Google" id="ProtNLM"/>
    </source>
</evidence>
<dbReference type="Proteomes" id="UP001432027">
    <property type="component" value="Unassembled WGS sequence"/>
</dbReference>
<proteinExistence type="predicted"/>
<evidence type="ECO:0000313" key="2">
    <source>
        <dbReference type="Proteomes" id="UP001432027"/>
    </source>
</evidence>
<evidence type="ECO:0000313" key="1">
    <source>
        <dbReference type="EMBL" id="GMT04799.1"/>
    </source>
</evidence>
<name>A0AAV5UEH7_9BILA</name>
<organism evidence="1 2">
    <name type="scientific">Pristionchus entomophagus</name>
    <dbReference type="NCBI Taxonomy" id="358040"/>
    <lineage>
        <taxon>Eukaryota</taxon>
        <taxon>Metazoa</taxon>
        <taxon>Ecdysozoa</taxon>
        <taxon>Nematoda</taxon>
        <taxon>Chromadorea</taxon>
        <taxon>Rhabditida</taxon>
        <taxon>Rhabditina</taxon>
        <taxon>Diplogasteromorpha</taxon>
        <taxon>Diplogasteroidea</taxon>
        <taxon>Neodiplogasteridae</taxon>
        <taxon>Pristionchus</taxon>
    </lineage>
</organism>
<protein>
    <recommendedName>
        <fullName evidence="3">TAZ-type domain-containing protein</fullName>
    </recommendedName>
</protein>
<dbReference type="AlphaFoldDB" id="A0AAV5UEH7"/>